<dbReference type="GO" id="GO:0019867">
    <property type="term" value="C:outer membrane"/>
    <property type="evidence" value="ECO:0007669"/>
    <property type="project" value="InterPro"/>
</dbReference>
<comment type="caution">
    <text evidence="9">The sequence shown here is derived from an EMBL/GenBank/DDBJ whole genome shotgun (WGS) entry which is preliminary data.</text>
</comment>
<evidence type="ECO:0000256" key="1">
    <source>
        <dbReference type="ARBA" id="ARBA00004370"/>
    </source>
</evidence>
<dbReference type="PANTHER" id="PTHR12815">
    <property type="entry name" value="SORTING AND ASSEMBLY MACHINERY SAMM50 PROTEIN FAMILY MEMBER"/>
    <property type="match status" value="1"/>
</dbReference>
<proteinExistence type="predicted"/>
<dbReference type="Pfam" id="PF07244">
    <property type="entry name" value="POTRA"/>
    <property type="match status" value="1"/>
</dbReference>
<dbReference type="InterPro" id="IPR010827">
    <property type="entry name" value="BamA/TamA_POTRA"/>
</dbReference>
<evidence type="ECO:0000259" key="8">
    <source>
        <dbReference type="PROSITE" id="PS51779"/>
    </source>
</evidence>
<keyword evidence="2" id="KW-1134">Transmembrane beta strand</keyword>
<evidence type="ECO:0000256" key="7">
    <source>
        <dbReference type="SAM" id="SignalP"/>
    </source>
</evidence>
<comment type="subcellular location">
    <subcellularLocation>
        <location evidence="1">Membrane</location>
    </subcellularLocation>
</comment>
<name>A0A225SP40_9BURK</name>
<dbReference type="AlphaFoldDB" id="A0A225SP40"/>
<dbReference type="PANTHER" id="PTHR12815:SF47">
    <property type="entry name" value="TRANSLOCATION AND ASSEMBLY MODULE SUBUNIT TAMA"/>
    <property type="match status" value="1"/>
</dbReference>
<reference evidence="9 10" key="1">
    <citation type="journal article" date="2010" name="Int. J. Syst. Evol. Microbiol.">
        <title>Reclassification of Herbaspirillum putei as a later heterotypic synonym of Herbaspirillum huttiense, with the description of H. huttiense subsp. huttiense subsp. nov. and H. huttiense subsp. putei subsp. nov., comb. nov., and description of Herbaspirillum aquaticum sp. nov.</title>
        <authorList>
            <person name="Dobritsa A.P."/>
            <person name="Reddy M.C."/>
            <person name="Samadpour M."/>
        </authorList>
    </citation>
    <scope>NUCLEOTIDE SEQUENCE [LARGE SCALE GENOMIC DNA]</scope>
    <source>
        <strain evidence="9 10">IEH 4430</strain>
    </source>
</reference>
<dbReference type="InterPro" id="IPR039910">
    <property type="entry name" value="D15-like"/>
</dbReference>
<accession>A0A225SP40</accession>
<dbReference type="Gene3D" id="3.10.20.310">
    <property type="entry name" value="membrane protein fhac"/>
    <property type="match status" value="2"/>
</dbReference>
<evidence type="ECO:0000313" key="10">
    <source>
        <dbReference type="Proteomes" id="UP000214747"/>
    </source>
</evidence>
<dbReference type="Proteomes" id="UP000214747">
    <property type="component" value="Unassembled WGS sequence"/>
</dbReference>
<dbReference type="RefSeq" id="WP_088756691.1">
    <property type="nucleotide sequence ID" value="NZ_NJGV01000022.1"/>
</dbReference>
<sequence>MTWTRSLAIAFFFCAADTAHAAYKVQIDAPKPVQSLLKDFLDISRYQDRDDISDEQLKFMMDTAGDQVRELTSTEGYFTPLTKVSEQTEGAAEGKQAVRRITISVDPGPRTDISTADISVTGVAAQDDQATVARIREDWSLPVGQAFRQEDWNRAKNAGLEKLQQKKYAAARIASSEARVDPDEHQADLAVRYDSGPAFTLGALQITGTRRYPESIIRNVNPLAVGEPYDVNRLLALQRQIQNTPYFSNAIVAIDDDPAHPEQTPVKVQVTEFPAQRIRAGVGYSTDTGAQVEGRYSHYNVFNKAYVFDSQLRLEQKRQYGVLSLAMPPDEKAFVNSINSSYDRTKLEGIDLRSQQVGFKRARNSENYDTTYSLTYYRDELSQEDGSTLPANTIVTPGKHRALVPGFAWSRRNVDDPIFPRKGNLLTLEAGFALKGLLTDQSFSRLYGRFKQFVPVGRRDIVVLRAELGGVFTAGRAGAVPPSLLFRTGGNDSVRGYSYQSIGNEQNGTVYPTKYLAVGSSEYQRWFSENWGAAVFYDMGAAADNWNNKTFYHGVGTGARWRSPVGTLNLDLAYGIQKRQIRPHISLGIAF</sequence>
<dbReference type="Pfam" id="PF01103">
    <property type="entry name" value="Omp85"/>
    <property type="match status" value="1"/>
</dbReference>
<evidence type="ECO:0000313" key="9">
    <source>
        <dbReference type="EMBL" id="OWY32871.1"/>
    </source>
</evidence>
<keyword evidence="4 7" id="KW-0732">Signal</keyword>
<keyword evidence="3" id="KW-0812">Transmembrane</keyword>
<dbReference type="Gene3D" id="2.40.160.50">
    <property type="entry name" value="membrane protein fhac: a member of the omp85/tpsb transporter family"/>
    <property type="match status" value="1"/>
</dbReference>
<evidence type="ECO:0000256" key="2">
    <source>
        <dbReference type="ARBA" id="ARBA00022452"/>
    </source>
</evidence>
<evidence type="ECO:0000256" key="3">
    <source>
        <dbReference type="ARBA" id="ARBA00022692"/>
    </source>
</evidence>
<feature type="chain" id="PRO_5012759249" description="POTRA domain-containing protein" evidence="7">
    <location>
        <begin position="22"/>
        <end position="591"/>
    </location>
</feature>
<feature type="domain" description="POTRA" evidence="8">
    <location>
        <begin position="199"/>
        <end position="273"/>
    </location>
</feature>
<dbReference type="InterPro" id="IPR034746">
    <property type="entry name" value="POTRA"/>
</dbReference>
<organism evidence="9 10">
    <name type="scientific">Herbaspirillum aquaticum</name>
    <dbReference type="NCBI Taxonomy" id="568783"/>
    <lineage>
        <taxon>Bacteria</taxon>
        <taxon>Pseudomonadati</taxon>
        <taxon>Pseudomonadota</taxon>
        <taxon>Betaproteobacteria</taxon>
        <taxon>Burkholderiales</taxon>
        <taxon>Oxalobacteraceae</taxon>
        <taxon>Herbaspirillum</taxon>
    </lineage>
</organism>
<evidence type="ECO:0000256" key="4">
    <source>
        <dbReference type="ARBA" id="ARBA00022729"/>
    </source>
</evidence>
<keyword evidence="10" id="KW-1185">Reference proteome</keyword>
<dbReference type="PROSITE" id="PS51779">
    <property type="entry name" value="POTRA"/>
    <property type="match status" value="1"/>
</dbReference>
<evidence type="ECO:0000256" key="5">
    <source>
        <dbReference type="ARBA" id="ARBA00023136"/>
    </source>
</evidence>
<gene>
    <name evidence="9" type="ORF">CEJ45_19440</name>
</gene>
<evidence type="ECO:0000256" key="6">
    <source>
        <dbReference type="ARBA" id="ARBA00023237"/>
    </source>
</evidence>
<dbReference type="InterPro" id="IPR000184">
    <property type="entry name" value="Bac_surfAg_D15"/>
</dbReference>
<keyword evidence="6" id="KW-0998">Cell outer membrane</keyword>
<keyword evidence="5" id="KW-0472">Membrane</keyword>
<dbReference type="EMBL" id="NJGV01000022">
    <property type="protein sequence ID" value="OWY32871.1"/>
    <property type="molecule type" value="Genomic_DNA"/>
</dbReference>
<protein>
    <recommendedName>
        <fullName evidence="8">POTRA domain-containing protein</fullName>
    </recommendedName>
</protein>
<feature type="signal peptide" evidence="7">
    <location>
        <begin position="1"/>
        <end position="21"/>
    </location>
</feature>